<protein>
    <submittedName>
        <fullName evidence="1">Uncharacterized protein</fullName>
    </submittedName>
</protein>
<dbReference type="EMBL" id="PGOL01006400">
    <property type="protein sequence ID" value="PKI33736.1"/>
    <property type="molecule type" value="Genomic_DNA"/>
</dbReference>
<dbReference type="Proteomes" id="UP000233551">
    <property type="component" value="Unassembled WGS sequence"/>
</dbReference>
<gene>
    <name evidence="1" type="ORF">CRG98_045877</name>
</gene>
<reference evidence="1 2" key="1">
    <citation type="submission" date="2017-11" db="EMBL/GenBank/DDBJ databases">
        <title>De-novo sequencing of pomegranate (Punica granatum L.) genome.</title>
        <authorList>
            <person name="Akparov Z."/>
            <person name="Amiraslanov A."/>
            <person name="Hajiyeva S."/>
            <person name="Abbasov M."/>
            <person name="Kaur K."/>
            <person name="Hamwieh A."/>
            <person name="Solovyev V."/>
            <person name="Salamov A."/>
            <person name="Braich B."/>
            <person name="Kosarev P."/>
            <person name="Mahmoud A."/>
            <person name="Hajiyev E."/>
            <person name="Babayeva S."/>
            <person name="Izzatullayeva V."/>
            <person name="Mammadov A."/>
            <person name="Mammadov A."/>
            <person name="Sharifova S."/>
            <person name="Ojaghi J."/>
            <person name="Eynullazada K."/>
            <person name="Bayramov B."/>
            <person name="Abdulazimova A."/>
            <person name="Shahmuradov I."/>
        </authorList>
    </citation>
    <scope>NUCLEOTIDE SEQUENCE [LARGE SCALE GENOMIC DNA]</scope>
    <source>
        <strain evidence="2">cv. AG2017</strain>
        <tissue evidence="1">Leaf</tissue>
    </source>
</reference>
<comment type="caution">
    <text evidence="1">The sequence shown here is derived from an EMBL/GenBank/DDBJ whole genome shotgun (WGS) entry which is preliminary data.</text>
</comment>
<sequence>MGLLNGPGRGAGRISAPTCGWGFRGMRVKVNISGGTTCVWARVKVTIIGYIVHCGIQKFYGSPRIQFELSGTLHISLRWCFNATL</sequence>
<accession>A0A2I0HR38</accession>
<keyword evidence="2" id="KW-1185">Reference proteome</keyword>
<evidence type="ECO:0000313" key="2">
    <source>
        <dbReference type="Proteomes" id="UP000233551"/>
    </source>
</evidence>
<proteinExistence type="predicted"/>
<name>A0A2I0HR38_PUNGR</name>
<dbReference type="AlphaFoldDB" id="A0A2I0HR38"/>
<organism evidence="1 2">
    <name type="scientific">Punica granatum</name>
    <name type="common">Pomegranate</name>
    <dbReference type="NCBI Taxonomy" id="22663"/>
    <lineage>
        <taxon>Eukaryota</taxon>
        <taxon>Viridiplantae</taxon>
        <taxon>Streptophyta</taxon>
        <taxon>Embryophyta</taxon>
        <taxon>Tracheophyta</taxon>
        <taxon>Spermatophyta</taxon>
        <taxon>Magnoliopsida</taxon>
        <taxon>eudicotyledons</taxon>
        <taxon>Gunneridae</taxon>
        <taxon>Pentapetalae</taxon>
        <taxon>rosids</taxon>
        <taxon>malvids</taxon>
        <taxon>Myrtales</taxon>
        <taxon>Lythraceae</taxon>
        <taxon>Punica</taxon>
    </lineage>
</organism>
<evidence type="ECO:0000313" key="1">
    <source>
        <dbReference type="EMBL" id="PKI33736.1"/>
    </source>
</evidence>